<evidence type="ECO:0000313" key="3">
    <source>
        <dbReference type="Proteomes" id="UP000600171"/>
    </source>
</evidence>
<evidence type="ECO:0000259" key="1">
    <source>
        <dbReference type="Pfam" id="PF00535"/>
    </source>
</evidence>
<dbReference type="EMBL" id="BMDC01000001">
    <property type="protein sequence ID" value="GGH58430.1"/>
    <property type="molecule type" value="Genomic_DNA"/>
</dbReference>
<accession>A0A917ILZ1</accession>
<comment type="caution">
    <text evidence="2">The sequence shown here is derived from an EMBL/GenBank/DDBJ whole genome shotgun (WGS) entry which is preliminary data.</text>
</comment>
<name>A0A917ILZ1_9MICC</name>
<dbReference type="Gene3D" id="3.90.550.10">
    <property type="entry name" value="Spore Coat Polysaccharide Biosynthesis Protein SpsA, Chain A"/>
    <property type="match status" value="1"/>
</dbReference>
<dbReference type="PANTHER" id="PTHR22916">
    <property type="entry name" value="GLYCOSYLTRANSFERASE"/>
    <property type="match status" value="1"/>
</dbReference>
<feature type="domain" description="Glycosyltransferase 2-like" evidence="1">
    <location>
        <begin position="4"/>
        <end position="129"/>
    </location>
</feature>
<reference evidence="2 3" key="1">
    <citation type="journal article" date="2014" name="Int. J. Syst. Evol. Microbiol.">
        <title>Complete genome sequence of Corynebacterium casei LMG S-19264T (=DSM 44701T), isolated from a smear-ripened cheese.</title>
        <authorList>
            <consortium name="US DOE Joint Genome Institute (JGI-PGF)"/>
            <person name="Walter F."/>
            <person name="Albersmeier A."/>
            <person name="Kalinowski J."/>
            <person name="Ruckert C."/>
        </authorList>
    </citation>
    <scope>NUCLEOTIDE SEQUENCE [LARGE SCALE GENOMIC DNA]</scope>
    <source>
        <strain evidence="2 3">CCM 8669</strain>
    </source>
</reference>
<dbReference type="RefSeq" id="WP_188358710.1">
    <property type="nucleotide sequence ID" value="NZ_BMDC01000001.1"/>
</dbReference>
<dbReference type="AlphaFoldDB" id="A0A917ILZ1"/>
<dbReference type="InterPro" id="IPR029044">
    <property type="entry name" value="Nucleotide-diphossugar_trans"/>
</dbReference>
<gene>
    <name evidence="2" type="ORF">GCM10007359_04610</name>
</gene>
<dbReference type="Proteomes" id="UP000600171">
    <property type="component" value="Unassembled WGS sequence"/>
</dbReference>
<dbReference type="CDD" id="cd00761">
    <property type="entry name" value="Glyco_tranf_GTA_type"/>
    <property type="match status" value="1"/>
</dbReference>
<dbReference type="SUPFAM" id="SSF53448">
    <property type="entry name" value="Nucleotide-diphospho-sugar transferases"/>
    <property type="match status" value="1"/>
</dbReference>
<protein>
    <recommendedName>
        <fullName evidence="1">Glycosyltransferase 2-like domain-containing protein</fullName>
    </recommendedName>
</protein>
<dbReference type="InterPro" id="IPR001173">
    <property type="entry name" value="Glyco_trans_2-like"/>
</dbReference>
<dbReference type="PANTHER" id="PTHR22916:SF3">
    <property type="entry name" value="UDP-GLCNAC:BETAGAL BETA-1,3-N-ACETYLGLUCOSAMINYLTRANSFERASE-LIKE PROTEIN 1"/>
    <property type="match status" value="1"/>
</dbReference>
<sequence>MKFSIIIPTYNGASYIRDAINSLQNQKYNNWEAIIVLDGCTDETESIVNSLMDDRIRMITIRDNVGHPGIPRNLGLKLSDGDVICYLDQDDTYDSRYLSTLYELYMQESIDVVAVGVNNIDINHNIINRSCIQDMIWSSEIQIMGPMFQPSQVSYRRRVADLVGDWTINKFGLEDWHRWVNITKLNLSFTTVYEHLVNIVKHDDSRIHSMPVKWYLKLGRIPDSETANRFHENLLKPDIEKKAIELTKVETLEWYRDLWGGEKITIPMHSNGTKVFKSWEDLKESLEKYDYKYPWPPLRAVPQADGSYLIGVDIYTPEKNHAQTIEAILKKRFRGKLQMITSILQESGGVKA</sequence>
<dbReference type="GO" id="GO:0016758">
    <property type="term" value="F:hexosyltransferase activity"/>
    <property type="evidence" value="ECO:0007669"/>
    <property type="project" value="UniProtKB-ARBA"/>
</dbReference>
<organism evidence="2 3">
    <name type="scientific">Rothia aerolata</name>
    <dbReference type="NCBI Taxonomy" id="1812262"/>
    <lineage>
        <taxon>Bacteria</taxon>
        <taxon>Bacillati</taxon>
        <taxon>Actinomycetota</taxon>
        <taxon>Actinomycetes</taxon>
        <taxon>Micrococcales</taxon>
        <taxon>Micrococcaceae</taxon>
        <taxon>Rothia</taxon>
    </lineage>
</organism>
<dbReference type="Pfam" id="PF00535">
    <property type="entry name" value="Glycos_transf_2"/>
    <property type="match status" value="1"/>
</dbReference>
<evidence type="ECO:0000313" key="2">
    <source>
        <dbReference type="EMBL" id="GGH58430.1"/>
    </source>
</evidence>
<proteinExistence type="predicted"/>
<keyword evidence="3" id="KW-1185">Reference proteome</keyword>